<keyword evidence="5" id="KW-1185">Reference proteome</keyword>
<feature type="domain" description="Enoyl reductase (ER)" evidence="3">
    <location>
        <begin position="12"/>
        <end position="277"/>
    </location>
</feature>
<comment type="caution">
    <text evidence="4">The sequence shown here is derived from an EMBL/GenBank/DDBJ whole genome shotgun (WGS) entry which is preliminary data.</text>
</comment>
<dbReference type="PANTHER" id="PTHR48106:SF13">
    <property type="entry name" value="QUINONE OXIDOREDUCTASE-RELATED"/>
    <property type="match status" value="1"/>
</dbReference>
<evidence type="ECO:0000256" key="2">
    <source>
        <dbReference type="ARBA" id="ARBA00023002"/>
    </source>
</evidence>
<dbReference type="GO" id="GO:0035925">
    <property type="term" value="F:mRNA 3'-UTR AU-rich region binding"/>
    <property type="evidence" value="ECO:0007669"/>
    <property type="project" value="TreeGrafter"/>
</dbReference>
<dbReference type="Gene3D" id="3.40.50.720">
    <property type="entry name" value="NAD(P)-binding Rossmann-like Domain"/>
    <property type="match status" value="2"/>
</dbReference>
<dbReference type="Pfam" id="PF13602">
    <property type="entry name" value="ADH_zinc_N_2"/>
    <property type="match status" value="1"/>
</dbReference>
<evidence type="ECO:0000259" key="3">
    <source>
        <dbReference type="SMART" id="SM00829"/>
    </source>
</evidence>
<dbReference type="GO" id="GO:0003960">
    <property type="term" value="F:quinone reductase (NADPH) activity"/>
    <property type="evidence" value="ECO:0007669"/>
    <property type="project" value="TreeGrafter"/>
</dbReference>
<evidence type="ECO:0000313" key="5">
    <source>
        <dbReference type="Proteomes" id="UP000481360"/>
    </source>
</evidence>
<dbReference type="Gene3D" id="3.90.180.10">
    <property type="entry name" value="Medium-chain alcohol dehydrogenases, catalytic domain"/>
    <property type="match status" value="2"/>
</dbReference>
<proteinExistence type="predicted"/>
<sequence length="279" mass="29518">MKMKAVRFHEFGGPEVLRVEEVPDPSGDTLVDVTAIGLNYGETVIRRGKGRELFPWYPGPSLPAVLGSEVVGTTADGRRVMGVPRDGAYATKAVVEDPVEVPEDVSDHEALALLLQGTTAVAATRAARIRPGDRVLVEAASGGVGSLLVQLARRAGAVVLEASSKGGIGYDWTGLEPVDVVFESIGGEVGKRAFELLKDGVGRMVVFGYASGEPLDVTASDIFRKGVAVMGLPRDVTPEEVFAHHLEPVLGDVYALDEIAEAHRALEARTTTGKLIARP</sequence>
<dbReference type="SMART" id="SM00829">
    <property type="entry name" value="PKS_ER"/>
    <property type="match status" value="1"/>
</dbReference>
<name>A0A7C9RL18_9PSEU</name>
<organism evidence="4 5">
    <name type="scientific">Lentzea alba</name>
    <dbReference type="NCBI Taxonomy" id="2714351"/>
    <lineage>
        <taxon>Bacteria</taxon>
        <taxon>Bacillati</taxon>
        <taxon>Actinomycetota</taxon>
        <taxon>Actinomycetes</taxon>
        <taxon>Pseudonocardiales</taxon>
        <taxon>Pseudonocardiaceae</taxon>
        <taxon>Lentzea</taxon>
    </lineage>
</organism>
<dbReference type="InterPro" id="IPR011032">
    <property type="entry name" value="GroES-like_sf"/>
</dbReference>
<accession>A0A7C9RL18</accession>
<dbReference type="EMBL" id="JAAMPJ010000001">
    <property type="protein sequence ID" value="NGY57591.1"/>
    <property type="molecule type" value="Genomic_DNA"/>
</dbReference>
<protein>
    <submittedName>
        <fullName evidence="4">Zinc-binding dehydrogenase</fullName>
    </submittedName>
</protein>
<reference evidence="4 5" key="1">
    <citation type="submission" date="2020-03" db="EMBL/GenBank/DDBJ databases">
        <title>Isolation and identification of active actinomycetes.</title>
        <authorList>
            <person name="Sun X."/>
        </authorList>
    </citation>
    <scope>NUCLEOTIDE SEQUENCE [LARGE SCALE GENOMIC DNA]</scope>
    <source>
        <strain evidence="4 5">NEAU-D13</strain>
    </source>
</reference>
<keyword evidence="2" id="KW-0560">Oxidoreductase</keyword>
<dbReference type="GO" id="GO:0008270">
    <property type="term" value="F:zinc ion binding"/>
    <property type="evidence" value="ECO:0007669"/>
    <property type="project" value="InterPro"/>
</dbReference>
<dbReference type="InterPro" id="IPR002364">
    <property type="entry name" value="Quin_OxRdtase/zeta-crystal_CS"/>
</dbReference>
<dbReference type="PANTHER" id="PTHR48106">
    <property type="entry name" value="QUINONE OXIDOREDUCTASE PIG3-RELATED"/>
    <property type="match status" value="1"/>
</dbReference>
<evidence type="ECO:0000313" key="4">
    <source>
        <dbReference type="EMBL" id="NGY57591.1"/>
    </source>
</evidence>
<dbReference type="InterPro" id="IPR020843">
    <property type="entry name" value="ER"/>
</dbReference>
<dbReference type="Proteomes" id="UP000481360">
    <property type="component" value="Unassembled WGS sequence"/>
</dbReference>
<dbReference type="PROSITE" id="PS01162">
    <property type="entry name" value="QOR_ZETA_CRYSTAL"/>
    <property type="match status" value="1"/>
</dbReference>
<evidence type="ECO:0000256" key="1">
    <source>
        <dbReference type="ARBA" id="ARBA00022857"/>
    </source>
</evidence>
<dbReference type="GO" id="GO:0070402">
    <property type="term" value="F:NADPH binding"/>
    <property type="evidence" value="ECO:0007669"/>
    <property type="project" value="TreeGrafter"/>
</dbReference>
<dbReference type="SUPFAM" id="SSF51735">
    <property type="entry name" value="NAD(P)-binding Rossmann-fold domains"/>
    <property type="match status" value="1"/>
</dbReference>
<keyword evidence="1" id="KW-0521">NADP</keyword>
<dbReference type="AlphaFoldDB" id="A0A7C9RL18"/>
<gene>
    <name evidence="4" type="ORF">G7043_01455</name>
</gene>
<dbReference type="SUPFAM" id="SSF50129">
    <property type="entry name" value="GroES-like"/>
    <property type="match status" value="1"/>
</dbReference>
<dbReference type="GO" id="GO:0005829">
    <property type="term" value="C:cytosol"/>
    <property type="evidence" value="ECO:0007669"/>
    <property type="project" value="TreeGrafter"/>
</dbReference>
<dbReference type="InterPro" id="IPR036291">
    <property type="entry name" value="NAD(P)-bd_dom_sf"/>
</dbReference>